<proteinExistence type="inferred from homology"/>
<name>A0ABR4CBV0_9HELO</name>
<evidence type="ECO:0000256" key="4">
    <source>
        <dbReference type="ARBA" id="ARBA00023242"/>
    </source>
</evidence>
<evidence type="ECO:0000256" key="5">
    <source>
        <dbReference type="SAM" id="MobiDB-lite"/>
    </source>
</evidence>
<evidence type="ECO:0000256" key="3">
    <source>
        <dbReference type="ARBA" id="ARBA00022552"/>
    </source>
</evidence>
<evidence type="ECO:0000313" key="6">
    <source>
        <dbReference type="EMBL" id="KAL2067413.1"/>
    </source>
</evidence>
<evidence type="ECO:0000256" key="1">
    <source>
        <dbReference type="ARBA" id="ARBA00004123"/>
    </source>
</evidence>
<sequence>MTTDIQQTPFVKQLAANDRPTRDAAVSSLRTYLSGRRDLPANELLKLWKGLFYCMWMSDRPRTQASLADSLADLVTVLPPSNTVPFLRAFWQTMQREWTNIDVLRMEKFLLLARRYVGVMFKVMESSGWEGEMVEGLLGVLGEVPCNVEDNRIPNGMRFHVIDIYVDELERVGLLKEEVEGREEILERVLEPLRGLAKGSPTKPVRVKAKEALEDERLPGNEKVEGGEEKEDDGWGGFED</sequence>
<dbReference type="InterPro" id="IPR010301">
    <property type="entry name" value="RRP1"/>
</dbReference>
<comment type="similarity">
    <text evidence="2">Belongs to the RRP1 family.</text>
</comment>
<reference evidence="6 7" key="1">
    <citation type="journal article" date="2024" name="Commun. Biol.">
        <title>Comparative genomic analysis of thermophilic fungi reveals convergent evolutionary adaptations and gene losses.</title>
        <authorList>
            <person name="Steindorff A.S."/>
            <person name="Aguilar-Pontes M.V."/>
            <person name="Robinson A.J."/>
            <person name="Andreopoulos B."/>
            <person name="LaButti K."/>
            <person name="Kuo A."/>
            <person name="Mondo S."/>
            <person name="Riley R."/>
            <person name="Otillar R."/>
            <person name="Haridas S."/>
            <person name="Lipzen A."/>
            <person name="Grimwood J."/>
            <person name="Schmutz J."/>
            <person name="Clum A."/>
            <person name="Reid I.D."/>
            <person name="Moisan M.C."/>
            <person name="Butler G."/>
            <person name="Nguyen T.T.M."/>
            <person name="Dewar K."/>
            <person name="Conant G."/>
            <person name="Drula E."/>
            <person name="Henrissat B."/>
            <person name="Hansel C."/>
            <person name="Singer S."/>
            <person name="Hutchinson M.I."/>
            <person name="de Vries R.P."/>
            <person name="Natvig D.O."/>
            <person name="Powell A.J."/>
            <person name="Tsang A."/>
            <person name="Grigoriev I.V."/>
        </authorList>
    </citation>
    <scope>NUCLEOTIDE SEQUENCE [LARGE SCALE GENOMIC DNA]</scope>
    <source>
        <strain evidence="6 7">CBS 494.80</strain>
    </source>
</reference>
<protein>
    <recommendedName>
        <fullName evidence="8">Ribosomal RNA-processing protein 1</fullName>
    </recommendedName>
</protein>
<feature type="compositionally biased region" description="Basic and acidic residues" evidence="5">
    <location>
        <begin position="208"/>
        <end position="227"/>
    </location>
</feature>
<keyword evidence="3" id="KW-0698">rRNA processing</keyword>
<dbReference type="Pfam" id="PF05997">
    <property type="entry name" value="Nop52"/>
    <property type="match status" value="1"/>
</dbReference>
<dbReference type="PANTHER" id="PTHR13026:SF0">
    <property type="entry name" value="RIBOSOMAL RNA PROCESSING 1B"/>
    <property type="match status" value="1"/>
</dbReference>
<evidence type="ECO:0000256" key="2">
    <source>
        <dbReference type="ARBA" id="ARBA00006374"/>
    </source>
</evidence>
<comment type="caution">
    <text evidence="6">The sequence shown here is derived from an EMBL/GenBank/DDBJ whole genome shotgun (WGS) entry which is preliminary data.</text>
</comment>
<organism evidence="6 7">
    <name type="scientific">Oculimacula yallundae</name>
    <dbReference type="NCBI Taxonomy" id="86028"/>
    <lineage>
        <taxon>Eukaryota</taxon>
        <taxon>Fungi</taxon>
        <taxon>Dikarya</taxon>
        <taxon>Ascomycota</taxon>
        <taxon>Pezizomycotina</taxon>
        <taxon>Leotiomycetes</taxon>
        <taxon>Helotiales</taxon>
        <taxon>Ploettnerulaceae</taxon>
        <taxon>Oculimacula</taxon>
    </lineage>
</organism>
<keyword evidence="7" id="KW-1185">Reference proteome</keyword>
<dbReference type="EMBL" id="JAZHXI010000010">
    <property type="protein sequence ID" value="KAL2067413.1"/>
    <property type="molecule type" value="Genomic_DNA"/>
</dbReference>
<keyword evidence="4" id="KW-0539">Nucleus</keyword>
<comment type="subcellular location">
    <subcellularLocation>
        <location evidence="1">Nucleus</location>
    </subcellularLocation>
</comment>
<evidence type="ECO:0008006" key="8">
    <source>
        <dbReference type="Google" id="ProtNLM"/>
    </source>
</evidence>
<feature type="region of interest" description="Disordered" evidence="5">
    <location>
        <begin position="198"/>
        <end position="240"/>
    </location>
</feature>
<dbReference type="Proteomes" id="UP001595075">
    <property type="component" value="Unassembled WGS sequence"/>
</dbReference>
<gene>
    <name evidence="6" type="ORF">VTL71DRAFT_1838</name>
</gene>
<dbReference type="PANTHER" id="PTHR13026">
    <property type="entry name" value="NNP-1 PROTEIN NOVEL NUCLEAR PROTEIN 1 NOP52"/>
    <property type="match status" value="1"/>
</dbReference>
<accession>A0ABR4CBV0</accession>
<feature type="compositionally biased region" description="Acidic residues" evidence="5">
    <location>
        <begin position="228"/>
        <end position="240"/>
    </location>
</feature>
<evidence type="ECO:0000313" key="7">
    <source>
        <dbReference type="Proteomes" id="UP001595075"/>
    </source>
</evidence>